<protein>
    <submittedName>
        <fullName evidence="1">Uncharacterized protein</fullName>
    </submittedName>
</protein>
<dbReference type="Proteomes" id="UP000887458">
    <property type="component" value="Unassembled WGS sequence"/>
</dbReference>
<name>A0ABQ8J1R3_DERPT</name>
<keyword evidence="2" id="KW-1185">Reference proteome</keyword>
<reference evidence="1 2" key="1">
    <citation type="journal article" date="2018" name="J. Allergy Clin. Immunol.">
        <title>High-quality assembly of Dermatophagoides pteronyssinus genome and transcriptome reveals a wide range of novel allergens.</title>
        <authorList>
            <person name="Liu X.Y."/>
            <person name="Yang K.Y."/>
            <person name="Wang M.Q."/>
            <person name="Kwok J.S."/>
            <person name="Zeng X."/>
            <person name="Yang Z."/>
            <person name="Xiao X.J."/>
            <person name="Lau C.P."/>
            <person name="Li Y."/>
            <person name="Huang Z.M."/>
            <person name="Ba J.G."/>
            <person name="Yim A.K."/>
            <person name="Ouyang C.Y."/>
            <person name="Ngai S.M."/>
            <person name="Chan T.F."/>
            <person name="Leung E.L."/>
            <person name="Liu L."/>
            <person name="Liu Z.G."/>
            <person name="Tsui S.K."/>
        </authorList>
    </citation>
    <scope>NUCLEOTIDE SEQUENCE [LARGE SCALE GENOMIC DNA]</scope>
    <source>
        <strain evidence="1">Derp</strain>
    </source>
</reference>
<organism evidence="1 2">
    <name type="scientific">Dermatophagoides pteronyssinus</name>
    <name type="common">European house dust mite</name>
    <dbReference type="NCBI Taxonomy" id="6956"/>
    <lineage>
        <taxon>Eukaryota</taxon>
        <taxon>Metazoa</taxon>
        <taxon>Ecdysozoa</taxon>
        <taxon>Arthropoda</taxon>
        <taxon>Chelicerata</taxon>
        <taxon>Arachnida</taxon>
        <taxon>Acari</taxon>
        <taxon>Acariformes</taxon>
        <taxon>Sarcoptiformes</taxon>
        <taxon>Astigmata</taxon>
        <taxon>Psoroptidia</taxon>
        <taxon>Analgoidea</taxon>
        <taxon>Pyroglyphidae</taxon>
        <taxon>Dermatophagoidinae</taxon>
        <taxon>Dermatophagoides</taxon>
    </lineage>
</organism>
<evidence type="ECO:0000313" key="2">
    <source>
        <dbReference type="Proteomes" id="UP000887458"/>
    </source>
</evidence>
<gene>
    <name evidence="1" type="ORF">DERP_015164</name>
</gene>
<reference evidence="1 2" key="2">
    <citation type="journal article" date="2022" name="Mol. Biol. Evol.">
        <title>Comparative Genomics Reveals Insights into the Divergent Evolution of Astigmatic Mites and Household Pest Adaptations.</title>
        <authorList>
            <person name="Xiong Q."/>
            <person name="Wan A.T."/>
            <person name="Liu X."/>
            <person name="Fung C.S."/>
            <person name="Xiao X."/>
            <person name="Malainual N."/>
            <person name="Hou J."/>
            <person name="Wang L."/>
            <person name="Wang M."/>
            <person name="Yang K.Y."/>
            <person name="Cui Y."/>
            <person name="Leung E.L."/>
            <person name="Nong W."/>
            <person name="Shin S.K."/>
            <person name="Au S.W."/>
            <person name="Jeong K.Y."/>
            <person name="Chew F.T."/>
            <person name="Hui J.H."/>
            <person name="Leung T.F."/>
            <person name="Tungtrongchitr A."/>
            <person name="Zhong N."/>
            <person name="Liu Z."/>
            <person name="Tsui S.K."/>
        </authorList>
    </citation>
    <scope>NUCLEOTIDE SEQUENCE [LARGE SCALE GENOMIC DNA]</scope>
    <source>
        <strain evidence="1">Derp</strain>
    </source>
</reference>
<evidence type="ECO:0000313" key="1">
    <source>
        <dbReference type="EMBL" id="KAH9416396.1"/>
    </source>
</evidence>
<proteinExistence type="predicted"/>
<sequence length="93" mass="10163">MNIMNKCGRVRIKRFHLRLNDDDDPSLFVLSVVVDGGGGGDLDFSGNLPLNLDDFVDLDLVLDLDLDLDLDLKKSDDASQGIASDSSLHANFD</sequence>
<accession>A0ABQ8J1R3</accession>
<dbReference type="EMBL" id="NJHN03000093">
    <property type="protein sequence ID" value="KAH9416396.1"/>
    <property type="molecule type" value="Genomic_DNA"/>
</dbReference>
<comment type="caution">
    <text evidence="1">The sequence shown here is derived from an EMBL/GenBank/DDBJ whole genome shotgun (WGS) entry which is preliminary data.</text>
</comment>